<dbReference type="GO" id="GO:0080008">
    <property type="term" value="C:Cul4-RING E3 ubiquitin ligase complex"/>
    <property type="evidence" value="ECO:0007669"/>
    <property type="project" value="TreeGrafter"/>
</dbReference>
<keyword evidence="5" id="KW-1185">Reference proteome</keyword>
<dbReference type="InterPro" id="IPR045151">
    <property type="entry name" value="DCAF8"/>
</dbReference>
<reference evidence="4 5" key="1">
    <citation type="journal article" date="2023" name="Insect Mol. Biol.">
        <title>Genome sequencing provides insights into the evolution of gene families encoding plant cell wall-degrading enzymes in longhorned beetles.</title>
        <authorList>
            <person name="Shin N.R."/>
            <person name="Okamura Y."/>
            <person name="Kirsch R."/>
            <person name="Pauchet Y."/>
        </authorList>
    </citation>
    <scope>NUCLEOTIDE SEQUENCE [LARGE SCALE GENOMIC DNA]</scope>
    <source>
        <strain evidence="4">EAD_L_NR</strain>
    </source>
</reference>
<evidence type="ECO:0000313" key="4">
    <source>
        <dbReference type="EMBL" id="KAJ8918994.1"/>
    </source>
</evidence>
<keyword evidence="2" id="KW-0677">Repeat</keyword>
<sequence length="619" mass="70668">MEGKLKKWKNKRDILKLLQYRENNAEASKFFKQHSQFTDSLIKRLGLEFELEGHTGCVNCLQWTPDGRHLASGSDDTNVILWDPFRHKQLQVIPTHHIGNIFSVKFIGTNEIATAAGDCRVLVQSISGAMAKNPPLLECSCHVNRVKRLATSPIEPTLFWSAAEDGLVIQYDLREPHECTQSQAKVLVDLSSNFGEVKCIAVNPTKPYYLAVGANDCYIRMYDRRMLKTVTLGQTGQTDVQKSAEREPMDSNCVQYYAPGHLAVDNARYMNFKLTATYISFNTAGSEMLVNMGAEQIYLFDINNKRHINELQVPQINSNKRKTAIYKCCCHPEGNGFVNRFKAGDFTEENCACYYMRRAYKCYKRKWVGDLYSAARDYLYVTQVWPDQRQAYIGLVKGLIGLKWTDVAQRWLEYFCSTFTDYANSSQVKCLYDSLEALKAENAPRDRENDNSEHKERFLRKVDENEQKRRLDSRDYEVRFLGHCNTTTDIKEANFLGEDGKYICAGSDEGIIFIWERKHSSIVTALRGDASIVNCIQPHPSACFIASSGIDQAVKLWSPMPEDDNVNPRLVTDINTVVEKNQTRMSMDPFESMLINMGYRIPGINVEPAFQEVPNCRPC</sequence>
<dbReference type="EMBL" id="JANEYG010000021">
    <property type="protein sequence ID" value="KAJ8918994.1"/>
    <property type="molecule type" value="Genomic_DNA"/>
</dbReference>
<evidence type="ECO:0000256" key="3">
    <source>
        <dbReference type="PROSITE-ProRule" id="PRU00221"/>
    </source>
</evidence>
<protein>
    <recommendedName>
        <fullName evidence="6">WD and tetratricopeptide repeats protein 1</fullName>
    </recommendedName>
</protein>
<dbReference type="Proteomes" id="UP001159042">
    <property type="component" value="Unassembled WGS sequence"/>
</dbReference>
<evidence type="ECO:0000313" key="5">
    <source>
        <dbReference type="Proteomes" id="UP001159042"/>
    </source>
</evidence>
<keyword evidence="1 3" id="KW-0853">WD repeat</keyword>
<organism evidence="4 5">
    <name type="scientific">Exocentrus adspersus</name>
    <dbReference type="NCBI Taxonomy" id="1586481"/>
    <lineage>
        <taxon>Eukaryota</taxon>
        <taxon>Metazoa</taxon>
        <taxon>Ecdysozoa</taxon>
        <taxon>Arthropoda</taxon>
        <taxon>Hexapoda</taxon>
        <taxon>Insecta</taxon>
        <taxon>Pterygota</taxon>
        <taxon>Neoptera</taxon>
        <taxon>Endopterygota</taxon>
        <taxon>Coleoptera</taxon>
        <taxon>Polyphaga</taxon>
        <taxon>Cucujiformia</taxon>
        <taxon>Chrysomeloidea</taxon>
        <taxon>Cerambycidae</taxon>
        <taxon>Lamiinae</taxon>
        <taxon>Acanthocinini</taxon>
        <taxon>Exocentrus</taxon>
    </lineage>
</organism>
<name>A0AAV8VXQ5_9CUCU</name>
<dbReference type="Gene3D" id="2.130.10.10">
    <property type="entry name" value="YVTN repeat-like/Quinoprotein amine dehydrogenase"/>
    <property type="match status" value="2"/>
</dbReference>
<dbReference type="PROSITE" id="PS50082">
    <property type="entry name" value="WD_REPEATS_2"/>
    <property type="match status" value="2"/>
</dbReference>
<dbReference type="PANTHER" id="PTHR15574:SF40">
    <property type="entry name" value="WD AND TETRATRICOPEPTIDE REPEATS PROTEIN 1"/>
    <property type="match status" value="1"/>
</dbReference>
<feature type="repeat" description="WD" evidence="3">
    <location>
        <begin position="51"/>
        <end position="83"/>
    </location>
</feature>
<dbReference type="GO" id="GO:0005737">
    <property type="term" value="C:cytoplasm"/>
    <property type="evidence" value="ECO:0007669"/>
    <property type="project" value="TreeGrafter"/>
</dbReference>
<dbReference type="InterPro" id="IPR036322">
    <property type="entry name" value="WD40_repeat_dom_sf"/>
</dbReference>
<feature type="repeat" description="WD" evidence="3">
    <location>
        <begin position="526"/>
        <end position="558"/>
    </location>
</feature>
<evidence type="ECO:0000256" key="1">
    <source>
        <dbReference type="ARBA" id="ARBA00022574"/>
    </source>
</evidence>
<proteinExistence type="predicted"/>
<dbReference type="PROSITE" id="PS50294">
    <property type="entry name" value="WD_REPEATS_REGION"/>
    <property type="match status" value="1"/>
</dbReference>
<comment type="caution">
    <text evidence="4">The sequence shown here is derived from an EMBL/GenBank/DDBJ whole genome shotgun (WGS) entry which is preliminary data.</text>
</comment>
<dbReference type="InterPro" id="IPR015943">
    <property type="entry name" value="WD40/YVTN_repeat-like_dom_sf"/>
</dbReference>
<dbReference type="GO" id="GO:0045717">
    <property type="term" value="P:negative regulation of fatty acid biosynthetic process"/>
    <property type="evidence" value="ECO:0007669"/>
    <property type="project" value="TreeGrafter"/>
</dbReference>
<gene>
    <name evidence="4" type="ORF">NQ315_016898</name>
</gene>
<dbReference type="AlphaFoldDB" id="A0AAV8VXQ5"/>
<dbReference type="SMART" id="SM00320">
    <property type="entry name" value="WD40"/>
    <property type="match status" value="6"/>
</dbReference>
<evidence type="ECO:0000256" key="2">
    <source>
        <dbReference type="ARBA" id="ARBA00022737"/>
    </source>
</evidence>
<dbReference type="SUPFAM" id="SSF50978">
    <property type="entry name" value="WD40 repeat-like"/>
    <property type="match status" value="1"/>
</dbReference>
<evidence type="ECO:0008006" key="6">
    <source>
        <dbReference type="Google" id="ProtNLM"/>
    </source>
</evidence>
<dbReference type="PANTHER" id="PTHR15574">
    <property type="entry name" value="WD REPEAT DOMAIN-CONTAINING FAMILY"/>
    <property type="match status" value="1"/>
</dbReference>
<dbReference type="Pfam" id="PF00400">
    <property type="entry name" value="WD40"/>
    <property type="match status" value="3"/>
</dbReference>
<dbReference type="InterPro" id="IPR001680">
    <property type="entry name" value="WD40_rpt"/>
</dbReference>
<accession>A0AAV8VXQ5</accession>